<dbReference type="EMBL" id="FQYK01000004">
    <property type="protein sequence ID" value="SHI80645.1"/>
    <property type="molecule type" value="Genomic_DNA"/>
</dbReference>
<name>A0A1M6E5F9_9FLAO</name>
<evidence type="ECO:0000256" key="1">
    <source>
        <dbReference type="ARBA" id="ARBA00022729"/>
    </source>
</evidence>
<feature type="domain" description="Secretion system C-terminal sorting" evidence="4">
    <location>
        <begin position="264"/>
        <end position="333"/>
    </location>
</feature>
<organism evidence="5 6">
    <name type="scientific">Algibacter luteus</name>
    <dbReference type="NCBI Taxonomy" id="1178825"/>
    <lineage>
        <taxon>Bacteria</taxon>
        <taxon>Pseudomonadati</taxon>
        <taxon>Bacteroidota</taxon>
        <taxon>Flavobacteriia</taxon>
        <taxon>Flavobacteriales</taxon>
        <taxon>Flavobacteriaceae</taxon>
        <taxon>Algibacter</taxon>
    </lineage>
</organism>
<dbReference type="AlphaFoldDB" id="A0A1M6E5F9"/>
<dbReference type="Gene3D" id="2.60.120.260">
    <property type="entry name" value="Galactose-binding domain-like"/>
    <property type="match status" value="1"/>
</dbReference>
<reference evidence="5 6" key="1">
    <citation type="submission" date="2016-11" db="EMBL/GenBank/DDBJ databases">
        <authorList>
            <person name="Jaros S."/>
            <person name="Januszkiewicz K."/>
            <person name="Wedrychowicz H."/>
        </authorList>
    </citation>
    <scope>NUCLEOTIDE SEQUENCE [LARGE SCALE GENOMIC DNA]</scope>
    <source>
        <strain evidence="5 6">CGMCC 1.12213</strain>
    </source>
</reference>
<dbReference type="STRING" id="1178825.SAMN05216261_1788"/>
<sequence>MKTKILFTRQNSKSLCIFMMLCLCFNNGWSQELVKNGTCDEHGTGADTSNTSDNADAWDMTPNSTLNGGITSPYRYDATTNPDGWRNDALEDYIEATYTTDPMDLYGTDEQPGSTSSGNNGTRGVKLYDDADGQPVITQSTRRLYQRVVGLIIGNVYNFSIDSRSEAAGTPSQVYILNNEIADETGINTNGYTDTSVVAGMDITNDEGTWVTSTFSFTATTTDVVIYVRSLNSIDGSTEVFYDNISLVKDATASVSDFSSSFKLYPNPAQDFIYIESKTVKLSSVDIFNVLGSKIMTSKILNKRINVANLTKGVYFMKINAEEGGSVTKKVVIE</sequence>
<proteinExistence type="predicted"/>
<gene>
    <name evidence="5" type="ORF">SAMN05216261_1788</name>
</gene>
<evidence type="ECO:0000256" key="3">
    <source>
        <dbReference type="SAM" id="SignalP"/>
    </source>
</evidence>
<evidence type="ECO:0000259" key="4">
    <source>
        <dbReference type="Pfam" id="PF18962"/>
    </source>
</evidence>
<feature type="region of interest" description="Disordered" evidence="2">
    <location>
        <begin position="102"/>
        <end position="122"/>
    </location>
</feature>
<protein>
    <submittedName>
        <fullName evidence="5">Por secretion system C-terminal sorting domain-containing protein</fullName>
    </submittedName>
</protein>
<dbReference type="NCBIfam" id="TIGR04183">
    <property type="entry name" value="Por_Secre_tail"/>
    <property type="match status" value="1"/>
</dbReference>
<accession>A0A1M6E5F9</accession>
<feature type="compositionally biased region" description="Low complexity" evidence="2">
    <location>
        <begin position="113"/>
        <end position="122"/>
    </location>
</feature>
<dbReference type="Proteomes" id="UP000184396">
    <property type="component" value="Unassembled WGS sequence"/>
</dbReference>
<dbReference type="Pfam" id="PF18962">
    <property type="entry name" value="Por_Secre_tail"/>
    <property type="match status" value="1"/>
</dbReference>
<dbReference type="RefSeq" id="WP_035106686.1">
    <property type="nucleotide sequence ID" value="NZ_ALIH01000022.1"/>
</dbReference>
<dbReference type="OrthoDB" id="1491481at2"/>
<keyword evidence="1 3" id="KW-0732">Signal</keyword>
<evidence type="ECO:0000313" key="5">
    <source>
        <dbReference type="EMBL" id="SHI80645.1"/>
    </source>
</evidence>
<feature type="signal peptide" evidence="3">
    <location>
        <begin position="1"/>
        <end position="30"/>
    </location>
</feature>
<feature type="chain" id="PRO_5009916956" evidence="3">
    <location>
        <begin position="31"/>
        <end position="334"/>
    </location>
</feature>
<dbReference type="InterPro" id="IPR026444">
    <property type="entry name" value="Secre_tail"/>
</dbReference>
<dbReference type="eggNOG" id="COG3291">
    <property type="taxonomic scope" value="Bacteria"/>
</dbReference>
<evidence type="ECO:0000313" key="6">
    <source>
        <dbReference type="Proteomes" id="UP000184396"/>
    </source>
</evidence>
<keyword evidence="6" id="KW-1185">Reference proteome</keyword>
<evidence type="ECO:0000256" key="2">
    <source>
        <dbReference type="SAM" id="MobiDB-lite"/>
    </source>
</evidence>
<dbReference type="eggNOG" id="COG5276">
    <property type="taxonomic scope" value="Bacteria"/>
</dbReference>